<accession>A0AAD8M7U4</accession>
<keyword evidence="5" id="KW-1185">Reference proteome</keyword>
<dbReference type="InterPro" id="IPR045021">
    <property type="entry name" value="PSI1/2/3"/>
</dbReference>
<dbReference type="Pfam" id="PF05003">
    <property type="entry name" value="DUF668"/>
    <property type="match status" value="1"/>
</dbReference>
<dbReference type="GO" id="GO:0045927">
    <property type="term" value="P:positive regulation of growth"/>
    <property type="evidence" value="ECO:0007669"/>
    <property type="project" value="InterPro"/>
</dbReference>
<evidence type="ECO:0000256" key="1">
    <source>
        <dbReference type="SAM" id="MobiDB-lite"/>
    </source>
</evidence>
<feature type="domain" description="DUF3475" evidence="3">
    <location>
        <begin position="159"/>
        <end position="215"/>
    </location>
</feature>
<feature type="compositionally biased region" description="Low complexity" evidence="1">
    <location>
        <begin position="24"/>
        <end position="38"/>
    </location>
</feature>
<evidence type="ECO:0000259" key="2">
    <source>
        <dbReference type="Pfam" id="PF05003"/>
    </source>
</evidence>
<dbReference type="Proteomes" id="UP001237642">
    <property type="component" value="Unassembled WGS sequence"/>
</dbReference>
<dbReference type="InterPro" id="IPR021864">
    <property type="entry name" value="DUF3475"/>
</dbReference>
<dbReference type="InterPro" id="IPR007700">
    <property type="entry name" value="DUF668"/>
</dbReference>
<protein>
    <submittedName>
        <fullName evidence="4">Chaperone protein dnaJ 11, chloroplast</fullName>
    </submittedName>
</protein>
<dbReference type="PANTHER" id="PTHR31730:SF18">
    <property type="entry name" value="PROTEIN PSK SIMULATOR 2"/>
    <property type="match status" value="1"/>
</dbReference>
<sequence>MGGVCTGGTIKHTTTSPDFQLKANSNSNTGTPNSGFSGKLKSIKSFGKQHKRRKDSDVSDDVDVDSSSFVSNGERKKTHHIFDSGELHFSISREFKSSTPVRNHGTKGPHMSSFLGKAGTVGLERAVDVLDTLGSSMTNLNAGSGFVSNMASRGNKISILAFEVANTIAKGSNLLQSISGENVQFLKKEILHSEGVQLLVSTDMTELLRIAAGDKREEFGVFSREVIRFGDLCKDPQWHNLGRYFSRLDTDPVTQKQPREEAEKTMQELTNLAQHTSELYHELHALDRFEQDYRRKLEEVESLHLPRKGEGLVILHSELKHQRKLVKSLQKKSLWSRNLEDIVEKLVDIVTFIHQDILDAFGDKAGEIRTEKASKNPERLGVAGLALHYAHIVTQIDNIACRPTSLPPNTRDGLYNGLPISVKTALRSRLQAFDAKEELTVPQIKTEMEKTLQWLVPIAADTTKAHQGFGWVGEWANTGMDFGGKKTGANSSVIRLQTLYHADKKKMDQYILELVVFLHRLINLVGYRDNGFRALPVRSSTNKGVIHHIETHGPSSLDNKYEVQKKQLSSEDRNLLEEVVKQRKMITGRSKSQEFVMGRRGSTKVWALSRSTGSSPRRFLQAGHQKSSILDILDGMDQHELFSS</sequence>
<proteinExistence type="predicted"/>
<evidence type="ECO:0000313" key="4">
    <source>
        <dbReference type="EMBL" id="KAK1362298.1"/>
    </source>
</evidence>
<dbReference type="PANTHER" id="PTHR31730">
    <property type="entry name" value="OS01G0873900 PROTEIN"/>
    <property type="match status" value="1"/>
</dbReference>
<name>A0AAD8M7U4_9APIA</name>
<organism evidence="4 5">
    <name type="scientific">Heracleum sosnowskyi</name>
    <dbReference type="NCBI Taxonomy" id="360622"/>
    <lineage>
        <taxon>Eukaryota</taxon>
        <taxon>Viridiplantae</taxon>
        <taxon>Streptophyta</taxon>
        <taxon>Embryophyta</taxon>
        <taxon>Tracheophyta</taxon>
        <taxon>Spermatophyta</taxon>
        <taxon>Magnoliopsida</taxon>
        <taxon>eudicotyledons</taxon>
        <taxon>Gunneridae</taxon>
        <taxon>Pentapetalae</taxon>
        <taxon>asterids</taxon>
        <taxon>campanulids</taxon>
        <taxon>Apiales</taxon>
        <taxon>Apiaceae</taxon>
        <taxon>Apioideae</taxon>
        <taxon>apioid superclade</taxon>
        <taxon>Tordylieae</taxon>
        <taxon>Tordyliinae</taxon>
        <taxon>Heracleum</taxon>
    </lineage>
</organism>
<comment type="caution">
    <text evidence="4">The sequence shown here is derived from an EMBL/GenBank/DDBJ whole genome shotgun (WGS) entry which is preliminary data.</text>
</comment>
<dbReference type="EMBL" id="JAUIZM010000010">
    <property type="protein sequence ID" value="KAK1362298.1"/>
    <property type="molecule type" value="Genomic_DNA"/>
</dbReference>
<dbReference type="AlphaFoldDB" id="A0AAD8M7U4"/>
<evidence type="ECO:0000313" key="5">
    <source>
        <dbReference type="Proteomes" id="UP001237642"/>
    </source>
</evidence>
<feature type="region of interest" description="Disordered" evidence="1">
    <location>
        <begin position="1"/>
        <end position="67"/>
    </location>
</feature>
<gene>
    <name evidence="4" type="ORF">POM88_046772</name>
</gene>
<reference evidence="4" key="2">
    <citation type="submission" date="2023-05" db="EMBL/GenBank/DDBJ databases">
        <authorList>
            <person name="Schelkunov M.I."/>
        </authorList>
    </citation>
    <scope>NUCLEOTIDE SEQUENCE</scope>
    <source>
        <strain evidence="4">Hsosn_3</strain>
        <tissue evidence="4">Leaf</tissue>
    </source>
</reference>
<feature type="domain" description="DUF668" evidence="2">
    <location>
        <begin position="379"/>
        <end position="464"/>
    </location>
</feature>
<dbReference type="Pfam" id="PF11961">
    <property type="entry name" value="DUF3475"/>
    <property type="match status" value="1"/>
</dbReference>
<evidence type="ECO:0000259" key="3">
    <source>
        <dbReference type="Pfam" id="PF11961"/>
    </source>
</evidence>
<reference evidence="4" key="1">
    <citation type="submission" date="2023-02" db="EMBL/GenBank/DDBJ databases">
        <title>Genome of toxic invasive species Heracleum sosnowskyi carries increased number of genes despite the absence of recent whole-genome duplications.</title>
        <authorList>
            <person name="Schelkunov M."/>
            <person name="Shtratnikova V."/>
            <person name="Makarenko M."/>
            <person name="Klepikova A."/>
            <person name="Omelchenko D."/>
            <person name="Novikova G."/>
            <person name="Obukhova E."/>
            <person name="Bogdanov V."/>
            <person name="Penin A."/>
            <person name="Logacheva M."/>
        </authorList>
    </citation>
    <scope>NUCLEOTIDE SEQUENCE</scope>
    <source>
        <strain evidence="4">Hsosn_3</strain>
        <tissue evidence="4">Leaf</tissue>
    </source>
</reference>